<feature type="domain" description="ABC transporter" evidence="5">
    <location>
        <begin position="4"/>
        <end position="222"/>
    </location>
</feature>
<dbReference type="PROSITE" id="PS00211">
    <property type="entry name" value="ABC_TRANSPORTER_1"/>
    <property type="match status" value="1"/>
</dbReference>
<dbReference type="PANTHER" id="PTHR42798:SF2">
    <property type="entry name" value="ABC TRANSPORTER ATP-BINDING PROTEIN MG467-RELATED"/>
    <property type="match status" value="1"/>
</dbReference>
<dbReference type="Gene3D" id="3.40.50.300">
    <property type="entry name" value="P-loop containing nucleotide triphosphate hydrolases"/>
    <property type="match status" value="1"/>
</dbReference>
<keyword evidence="3" id="KW-0547">Nucleotide-binding</keyword>
<evidence type="ECO:0000313" key="7">
    <source>
        <dbReference type="Proteomes" id="UP000711391"/>
    </source>
</evidence>
<dbReference type="InterPro" id="IPR003439">
    <property type="entry name" value="ABC_transporter-like_ATP-bd"/>
</dbReference>
<dbReference type="GO" id="GO:0016887">
    <property type="term" value="F:ATP hydrolysis activity"/>
    <property type="evidence" value="ECO:0007669"/>
    <property type="project" value="InterPro"/>
</dbReference>
<accession>A0A937I5E2</accession>
<dbReference type="InterPro" id="IPR027417">
    <property type="entry name" value="P-loop_NTPase"/>
</dbReference>
<comment type="similarity">
    <text evidence="1">Belongs to the ABC transporter superfamily.</text>
</comment>
<name>A0A937I5E2_9GAMM</name>
<evidence type="ECO:0000259" key="5">
    <source>
        <dbReference type="PROSITE" id="PS50893"/>
    </source>
</evidence>
<evidence type="ECO:0000256" key="3">
    <source>
        <dbReference type="ARBA" id="ARBA00022741"/>
    </source>
</evidence>
<dbReference type="InterPro" id="IPR017911">
    <property type="entry name" value="MacB-like_ATP-bd"/>
</dbReference>
<comment type="caution">
    <text evidence="6">The sequence shown here is derived from an EMBL/GenBank/DDBJ whole genome shotgun (WGS) entry which is preliminary data.</text>
</comment>
<dbReference type="SUPFAM" id="SSF52540">
    <property type="entry name" value="P-loop containing nucleoside triphosphate hydrolases"/>
    <property type="match status" value="1"/>
</dbReference>
<dbReference type="PANTHER" id="PTHR42798">
    <property type="entry name" value="LIPOPROTEIN-RELEASING SYSTEM ATP-BINDING PROTEIN LOLD"/>
    <property type="match status" value="1"/>
</dbReference>
<sequence length="222" mass="25007">MNSIECKNLSKSFYVEDNKIDVLNNINLSINEADLVAISGESGAGKSTLLHILASLDKPTDGDIFYDGHSINTFNNITLSKHRLLNFGFVYQFHHLLEDLTVLENVLIPTQIANNSIDRQDALKIIEEVGLANRLNHLPWKLSGGEKQRVAIARALINKPKFIFLDEPTGNLDEKNASIIQKLLFEISETYKVALITATHDNNFIKNFDKIYKLENNKLTEA</sequence>
<organism evidence="6 7">
    <name type="scientific">SAR86 cluster bacterium</name>
    <dbReference type="NCBI Taxonomy" id="2030880"/>
    <lineage>
        <taxon>Bacteria</taxon>
        <taxon>Pseudomonadati</taxon>
        <taxon>Pseudomonadota</taxon>
        <taxon>Gammaproteobacteria</taxon>
        <taxon>SAR86 cluster</taxon>
    </lineage>
</organism>
<dbReference type="InterPro" id="IPR017871">
    <property type="entry name" value="ABC_transporter-like_CS"/>
</dbReference>
<dbReference type="Proteomes" id="UP000711391">
    <property type="component" value="Unassembled WGS sequence"/>
</dbReference>
<dbReference type="AlphaFoldDB" id="A0A937I5E2"/>
<dbReference type="EMBL" id="JADHQD010000018">
    <property type="protein sequence ID" value="MBL6818446.1"/>
    <property type="molecule type" value="Genomic_DNA"/>
</dbReference>
<dbReference type="SMART" id="SM00382">
    <property type="entry name" value="AAA"/>
    <property type="match status" value="1"/>
</dbReference>
<protein>
    <submittedName>
        <fullName evidence="6">ABC transporter ATP-binding protein</fullName>
    </submittedName>
</protein>
<evidence type="ECO:0000256" key="4">
    <source>
        <dbReference type="ARBA" id="ARBA00022840"/>
    </source>
</evidence>
<gene>
    <name evidence="6" type="ORF">ISQ64_03475</name>
</gene>
<evidence type="ECO:0000256" key="2">
    <source>
        <dbReference type="ARBA" id="ARBA00022448"/>
    </source>
</evidence>
<reference evidence="6" key="1">
    <citation type="submission" date="2020-10" db="EMBL/GenBank/DDBJ databases">
        <title>Microbiome of the Black Sea water column analyzed by genome centric metagenomics.</title>
        <authorList>
            <person name="Cabello-Yeves P.J."/>
            <person name="Callieri C."/>
            <person name="Picazo A."/>
            <person name="Mehrshad M."/>
            <person name="Haro-Moreno J.M."/>
            <person name="Roda-Garcia J."/>
            <person name="Dzembekova N."/>
            <person name="Slabakova V."/>
            <person name="Slabakova N."/>
            <person name="Moncheva S."/>
            <person name="Rodriguez-Valera F."/>
        </authorList>
    </citation>
    <scope>NUCLEOTIDE SEQUENCE</scope>
    <source>
        <strain evidence="6">BS307-5m-G50</strain>
    </source>
</reference>
<dbReference type="GO" id="GO:0005524">
    <property type="term" value="F:ATP binding"/>
    <property type="evidence" value="ECO:0007669"/>
    <property type="project" value="UniProtKB-KW"/>
</dbReference>
<dbReference type="CDD" id="cd03255">
    <property type="entry name" value="ABC_MJ0796_LolCDE_FtsE"/>
    <property type="match status" value="1"/>
</dbReference>
<proteinExistence type="inferred from homology"/>
<evidence type="ECO:0000313" key="6">
    <source>
        <dbReference type="EMBL" id="MBL6818446.1"/>
    </source>
</evidence>
<evidence type="ECO:0000256" key="1">
    <source>
        <dbReference type="ARBA" id="ARBA00005417"/>
    </source>
</evidence>
<dbReference type="InterPro" id="IPR003593">
    <property type="entry name" value="AAA+_ATPase"/>
</dbReference>
<dbReference type="PROSITE" id="PS50893">
    <property type="entry name" value="ABC_TRANSPORTER_2"/>
    <property type="match status" value="1"/>
</dbReference>
<keyword evidence="2" id="KW-0813">Transport</keyword>
<dbReference type="Pfam" id="PF00005">
    <property type="entry name" value="ABC_tran"/>
    <property type="match status" value="1"/>
</dbReference>
<keyword evidence="4 6" id="KW-0067">ATP-binding</keyword>